<proteinExistence type="predicted"/>
<dbReference type="InterPro" id="IPR027417">
    <property type="entry name" value="P-loop_NTPase"/>
</dbReference>
<evidence type="ECO:0000256" key="2">
    <source>
        <dbReference type="ARBA" id="ARBA00022840"/>
    </source>
</evidence>
<dbReference type="GO" id="GO:0017116">
    <property type="term" value="F:single-stranded DNA helicase activity"/>
    <property type="evidence" value="ECO:0007669"/>
    <property type="project" value="TreeGrafter"/>
</dbReference>
<dbReference type="CDD" id="cd18809">
    <property type="entry name" value="SF1_C_RecD"/>
    <property type="match status" value="1"/>
</dbReference>
<feature type="domain" description="UvrD-like helicase C-terminal" evidence="3">
    <location>
        <begin position="50"/>
        <end position="98"/>
    </location>
</feature>
<evidence type="ECO:0000313" key="4">
    <source>
        <dbReference type="EMBL" id="QNT71322.1"/>
    </source>
</evidence>
<dbReference type="AlphaFoldDB" id="A0A7H1N6I6"/>
<dbReference type="InterPro" id="IPR027785">
    <property type="entry name" value="UvrD-like_helicase_C"/>
</dbReference>
<keyword evidence="2 4" id="KW-0067">ATP-binding</keyword>
<name>A0A7H1N6I6_9PROT</name>
<accession>A0A7H1N6I6</accession>
<organism evidence="4 5">
    <name type="scientific">Defluviicoccus vanus</name>
    <dbReference type="NCBI Taxonomy" id="111831"/>
    <lineage>
        <taxon>Bacteria</taxon>
        <taxon>Pseudomonadati</taxon>
        <taxon>Pseudomonadota</taxon>
        <taxon>Alphaproteobacteria</taxon>
        <taxon>Rhodospirillales</taxon>
        <taxon>Rhodospirillaceae</taxon>
        <taxon>Defluviicoccus</taxon>
    </lineage>
</organism>
<evidence type="ECO:0000313" key="5">
    <source>
        <dbReference type="Proteomes" id="UP000516369"/>
    </source>
</evidence>
<dbReference type="Pfam" id="PF13538">
    <property type="entry name" value="UvrD_C_2"/>
    <property type="match status" value="1"/>
</dbReference>
<dbReference type="PANTHER" id="PTHR43788:SF6">
    <property type="entry name" value="DNA HELICASE B"/>
    <property type="match status" value="1"/>
</dbReference>
<dbReference type="GO" id="GO:0006310">
    <property type="term" value="P:DNA recombination"/>
    <property type="evidence" value="ECO:0007669"/>
    <property type="project" value="TreeGrafter"/>
</dbReference>
<gene>
    <name evidence="4" type="ORF">HQ394_13490</name>
</gene>
<dbReference type="SUPFAM" id="SSF52540">
    <property type="entry name" value="P-loop containing nucleoside triphosphate hydrolases"/>
    <property type="match status" value="1"/>
</dbReference>
<dbReference type="InterPro" id="IPR050534">
    <property type="entry name" value="Coronavir_polyprotein_1ab"/>
</dbReference>
<evidence type="ECO:0000259" key="3">
    <source>
        <dbReference type="Pfam" id="PF13538"/>
    </source>
</evidence>
<reference evidence="4 5" key="1">
    <citation type="submission" date="2020-05" db="EMBL/GenBank/DDBJ databases">
        <title>Complete closed genome sequence of Defluviicoccus vanus.</title>
        <authorList>
            <person name="Bessarab I."/>
            <person name="Arumugam K."/>
            <person name="Maszenan A.M."/>
            <person name="Seviour R.J."/>
            <person name="Williams R.B."/>
        </authorList>
    </citation>
    <scope>NUCLEOTIDE SEQUENCE [LARGE SCALE GENOMIC DNA]</scope>
    <source>
        <strain evidence="4 5">Ben 114</strain>
    </source>
</reference>
<dbReference type="Gene3D" id="3.40.50.300">
    <property type="entry name" value="P-loop containing nucleotide triphosphate hydrolases"/>
    <property type="match status" value="1"/>
</dbReference>
<protein>
    <submittedName>
        <fullName evidence="4">ATP-binding domain-containing protein</fullName>
    </submittedName>
</protein>
<keyword evidence="5" id="KW-1185">Reference proteome</keyword>
<dbReference type="Gene3D" id="2.30.30.940">
    <property type="match status" value="1"/>
</dbReference>
<dbReference type="Proteomes" id="UP000516369">
    <property type="component" value="Chromosome"/>
</dbReference>
<dbReference type="GO" id="GO:0005524">
    <property type="term" value="F:ATP binding"/>
    <property type="evidence" value="ECO:0007669"/>
    <property type="project" value="UniProtKB-KW"/>
</dbReference>
<sequence>MQVENDYDRDVYNGDLGVVQAIELDASEMVIDFDGRLVTYGFGELDEVVLAYATTIHKSQGSEYPAVVIPLTTQHYPMLQRNLLYIAVTRGRRLVVVVGQKKAMAIAVKGKQTGRRWSKLREWLTHDWQATAAALSVGCARGASA</sequence>
<keyword evidence="1" id="KW-0547">Nucleotide-binding</keyword>
<dbReference type="PANTHER" id="PTHR43788">
    <property type="entry name" value="DNA2/NAM7 HELICASE FAMILY MEMBER"/>
    <property type="match status" value="1"/>
</dbReference>
<dbReference type="GO" id="GO:0009338">
    <property type="term" value="C:exodeoxyribonuclease V complex"/>
    <property type="evidence" value="ECO:0007669"/>
    <property type="project" value="TreeGrafter"/>
</dbReference>
<evidence type="ECO:0000256" key="1">
    <source>
        <dbReference type="ARBA" id="ARBA00022741"/>
    </source>
</evidence>
<dbReference type="KEGG" id="dvn:HQ394_13490"/>
<dbReference type="EMBL" id="CP053923">
    <property type="protein sequence ID" value="QNT71322.1"/>
    <property type="molecule type" value="Genomic_DNA"/>
</dbReference>